<dbReference type="PANTHER" id="PTHR46696:SF4">
    <property type="entry name" value="BIOTIN BIOSYNTHESIS CYTOCHROME P450"/>
    <property type="match status" value="1"/>
</dbReference>
<dbReference type="EMBL" id="CAFBQU010000056">
    <property type="protein sequence ID" value="CAB5067423.1"/>
    <property type="molecule type" value="Genomic_DNA"/>
</dbReference>
<dbReference type="Gene3D" id="1.10.630.10">
    <property type="entry name" value="Cytochrome P450"/>
    <property type="match status" value="1"/>
</dbReference>
<dbReference type="InterPro" id="IPR001128">
    <property type="entry name" value="Cyt_P450"/>
</dbReference>
<protein>
    <submittedName>
        <fullName evidence="7">Unannotated protein</fullName>
    </submittedName>
</protein>
<evidence type="ECO:0000313" key="7">
    <source>
        <dbReference type="EMBL" id="CAB5067423.1"/>
    </source>
</evidence>
<keyword evidence="2" id="KW-0349">Heme</keyword>
<dbReference type="Pfam" id="PF00067">
    <property type="entry name" value="p450"/>
    <property type="match status" value="1"/>
</dbReference>
<keyword evidence="4" id="KW-0560">Oxidoreductase</keyword>
<dbReference type="InterPro" id="IPR002397">
    <property type="entry name" value="Cyt_P450_B"/>
</dbReference>
<evidence type="ECO:0000256" key="6">
    <source>
        <dbReference type="ARBA" id="ARBA00023033"/>
    </source>
</evidence>
<dbReference type="PANTHER" id="PTHR46696">
    <property type="entry name" value="P450, PUTATIVE (EUROFUNG)-RELATED"/>
    <property type="match status" value="1"/>
</dbReference>
<evidence type="ECO:0000256" key="2">
    <source>
        <dbReference type="ARBA" id="ARBA00022617"/>
    </source>
</evidence>
<keyword evidence="5" id="KW-0408">Iron</keyword>
<gene>
    <name evidence="7" type="ORF">UFOPK4347_01472</name>
</gene>
<dbReference type="SUPFAM" id="SSF48264">
    <property type="entry name" value="Cytochrome P450"/>
    <property type="match status" value="1"/>
</dbReference>
<proteinExistence type="inferred from homology"/>
<evidence type="ECO:0000256" key="4">
    <source>
        <dbReference type="ARBA" id="ARBA00023002"/>
    </source>
</evidence>
<dbReference type="GO" id="GO:0005506">
    <property type="term" value="F:iron ion binding"/>
    <property type="evidence" value="ECO:0007669"/>
    <property type="project" value="InterPro"/>
</dbReference>
<organism evidence="7">
    <name type="scientific">freshwater metagenome</name>
    <dbReference type="NCBI Taxonomy" id="449393"/>
    <lineage>
        <taxon>unclassified sequences</taxon>
        <taxon>metagenomes</taxon>
        <taxon>ecological metagenomes</taxon>
    </lineage>
</organism>
<dbReference type="AlphaFoldDB" id="A0A6J7UN34"/>
<sequence length="435" mass="49510">MFAESSLTCVIRPTIGYVNIAKVPLSEINISDPEFWAKDRAYREGAFHTLRQESPFQFFEEWEFEDSPIPRGPGYIALTRHDDIWHVSRHPELFCSGKGSNIADLTVELNEFFGSIIAMDDPKHFRLRSIVSKGFAPKEIKRVEDFVTNKATELVDNIIAKFPNGECDFVNEIAAPFPLEIICEMMGIPRADFAQIFKWTNTILGVGDPELVTSIDDLLMAGLEMFNYAQALGEDRLQNPVDDITSVMMHAEVDGERLTTQEFGSFFILLVVAGNETTRNAISHGMKLLTDHPDQRDIWWNDFDKNTKTAVEEIVRYSSPVIHFRRTATQDTDINGFHIKEGQKLVMWYNSGNRDETIFTNPHLFDVLRIPQPSQIGFGAGGPHFCLGANLARREIAVMFDEIRRRLPKMRITGEPAMLQSNFINGIKRMPCAWN</sequence>
<evidence type="ECO:0000256" key="5">
    <source>
        <dbReference type="ARBA" id="ARBA00023004"/>
    </source>
</evidence>
<dbReference type="GO" id="GO:0006707">
    <property type="term" value="P:cholesterol catabolic process"/>
    <property type="evidence" value="ECO:0007669"/>
    <property type="project" value="TreeGrafter"/>
</dbReference>
<dbReference type="FunFam" id="1.10.630.10:FF:000018">
    <property type="entry name" value="Cytochrome P450 monooxygenase"/>
    <property type="match status" value="1"/>
</dbReference>
<evidence type="ECO:0000256" key="1">
    <source>
        <dbReference type="ARBA" id="ARBA00010617"/>
    </source>
</evidence>
<comment type="similarity">
    <text evidence="1">Belongs to the cytochrome P450 family.</text>
</comment>
<dbReference type="GO" id="GO:0020037">
    <property type="term" value="F:heme binding"/>
    <property type="evidence" value="ECO:0007669"/>
    <property type="project" value="InterPro"/>
</dbReference>
<dbReference type="GO" id="GO:0036199">
    <property type="term" value="F:cholest-4-en-3-one 26-monooxygenase activity"/>
    <property type="evidence" value="ECO:0007669"/>
    <property type="project" value="TreeGrafter"/>
</dbReference>
<dbReference type="PRINTS" id="PR00359">
    <property type="entry name" value="BP450"/>
</dbReference>
<keyword evidence="6" id="KW-0503">Monooxygenase</keyword>
<reference evidence="7" key="1">
    <citation type="submission" date="2020-05" db="EMBL/GenBank/DDBJ databases">
        <authorList>
            <person name="Chiriac C."/>
            <person name="Salcher M."/>
            <person name="Ghai R."/>
            <person name="Kavagutti S V."/>
        </authorList>
    </citation>
    <scope>NUCLEOTIDE SEQUENCE</scope>
</reference>
<name>A0A6J7UN34_9ZZZZ</name>
<dbReference type="InterPro" id="IPR036396">
    <property type="entry name" value="Cyt_P450_sf"/>
</dbReference>
<dbReference type="GO" id="GO:0008395">
    <property type="term" value="F:steroid hydroxylase activity"/>
    <property type="evidence" value="ECO:0007669"/>
    <property type="project" value="TreeGrafter"/>
</dbReference>
<keyword evidence="3" id="KW-0479">Metal-binding</keyword>
<accession>A0A6J7UN34</accession>
<evidence type="ECO:0000256" key="3">
    <source>
        <dbReference type="ARBA" id="ARBA00022723"/>
    </source>
</evidence>
<dbReference type="CDD" id="cd11033">
    <property type="entry name" value="CYP142-like"/>
    <property type="match status" value="1"/>
</dbReference>